<comment type="function">
    <text evidence="8">Part of the MsrPQ system that repairs oxidized periplasmic proteins containing methionine sulfoxide residues (Met-O), using respiratory chain electrons. Thus protects these proteins from oxidative-stress damage caused by reactive species of oxygen and chlorine generated by the host defense mechanisms. MsrPQ is essential for the maintenance of envelope integrity under bleach stress, rescuing a wide series of structurally unrelated periplasmic proteins from methionine oxidation. MsrQ provides electrons for reduction to the reductase catalytic subunit MsrP, using the quinone pool of the respiratory chain.</text>
</comment>
<feature type="domain" description="Ferric oxidoreductase" evidence="9">
    <location>
        <begin position="59"/>
        <end position="172"/>
    </location>
</feature>
<dbReference type="GO" id="GO:0046872">
    <property type="term" value="F:metal ion binding"/>
    <property type="evidence" value="ECO:0007669"/>
    <property type="project" value="UniProtKB-KW"/>
</dbReference>
<evidence type="ECO:0000256" key="1">
    <source>
        <dbReference type="ARBA" id="ARBA00004141"/>
    </source>
</evidence>
<keyword evidence="8" id="KW-0285">Flavoprotein</keyword>
<comment type="subunit">
    <text evidence="8">Heterodimer of a catalytic subunit (MsrP) and a heme-binding subunit (MsrQ).</text>
</comment>
<dbReference type="GO" id="GO:0005886">
    <property type="term" value="C:plasma membrane"/>
    <property type="evidence" value="ECO:0007669"/>
    <property type="project" value="UniProtKB-SubCell"/>
</dbReference>
<reference evidence="10 11" key="1">
    <citation type="submission" date="2019-03" db="EMBL/GenBank/DDBJ databases">
        <title>Genomic Encyclopedia of Type Strains, Phase IV (KMG-IV): sequencing the most valuable type-strain genomes for metagenomic binning, comparative biology and taxonomic classification.</title>
        <authorList>
            <person name="Goeker M."/>
        </authorList>
    </citation>
    <scope>NUCLEOTIDE SEQUENCE [LARGE SCALE GENOMIC DNA]</scope>
    <source>
        <strain evidence="10 11">DSM 26377</strain>
    </source>
</reference>
<feature type="transmembrane region" description="Helical" evidence="8">
    <location>
        <begin position="91"/>
        <end position="108"/>
    </location>
</feature>
<evidence type="ECO:0000313" key="10">
    <source>
        <dbReference type="EMBL" id="TDU26744.1"/>
    </source>
</evidence>
<dbReference type="GO" id="GO:0009055">
    <property type="term" value="F:electron transfer activity"/>
    <property type="evidence" value="ECO:0007669"/>
    <property type="project" value="UniProtKB-UniRule"/>
</dbReference>
<keyword evidence="4 8" id="KW-0812">Transmembrane</keyword>
<keyword evidence="3 8" id="KW-0349">Heme</keyword>
<accession>A0A4R7NZF3</accession>
<dbReference type="AlphaFoldDB" id="A0A4R7NZF3"/>
<evidence type="ECO:0000256" key="8">
    <source>
        <dbReference type="HAMAP-Rule" id="MF_01207"/>
    </source>
</evidence>
<sequence>MKAAAAPASRPQARPATPVLIALRIAFWSLALWPAAELAWRLTHAGLGANPVEFLERYTGLWGLRLLLLTLAMTPLREAFGRIEFVQVRRLLGLWTYAWVCTHFAIYLTFDLEWSPAQLATEVIERTYITMGFAAWLLMLPMAITSTQTWQRRLKRRWKQIHRAIYPAVLLGAVHFLWLVKSDHREPLVYLGIAIVLLVLRMPFRRWWGPAPASPARR</sequence>
<evidence type="ECO:0000256" key="3">
    <source>
        <dbReference type="ARBA" id="ARBA00022617"/>
    </source>
</evidence>
<dbReference type="HAMAP" id="MF_01207">
    <property type="entry name" value="MsrQ"/>
    <property type="match status" value="1"/>
</dbReference>
<keyword evidence="8" id="KW-0249">Electron transport</keyword>
<evidence type="ECO:0000256" key="7">
    <source>
        <dbReference type="ARBA" id="ARBA00023136"/>
    </source>
</evidence>
<dbReference type="InterPro" id="IPR013130">
    <property type="entry name" value="Fe3_Rdtase_TM_dom"/>
</dbReference>
<keyword evidence="6 8" id="KW-0408">Iron</keyword>
<comment type="subcellular location">
    <subcellularLocation>
        <location evidence="8">Cell membrane</location>
        <topology evidence="8">Multi-pass membrane protein</topology>
    </subcellularLocation>
    <subcellularLocation>
        <location evidence="1">Membrane</location>
        <topology evidence="1">Multi-pass membrane protein</topology>
    </subcellularLocation>
</comment>
<keyword evidence="2 8" id="KW-0813">Transport</keyword>
<evidence type="ECO:0000256" key="5">
    <source>
        <dbReference type="ARBA" id="ARBA00022989"/>
    </source>
</evidence>
<evidence type="ECO:0000313" key="11">
    <source>
        <dbReference type="Proteomes" id="UP000295341"/>
    </source>
</evidence>
<dbReference type="GO" id="GO:0020037">
    <property type="term" value="F:heme binding"/>
    <property type="evidence" value="ECO:0007669"/>
    <property type="project" value="UniProtKB-UniRule"/>
</dbReference>
<gene>
    <name evidence="8" type="primary">msrQ</name>
    <name evidence="10" type="ORF">DFR24_3774</name>
</gene>
<feature type="transmembrane region" description="Helical" evidence="8">
    <location>
        <begin position="128"/>
        <end position="144"/>
    </location>
</feature>
<keyword evidence="7 8" id="KW-0472">Membrane</keyword>
<feature type="transmembrane region" description="Helical" evidence="8">
    <location>
        <begin position="164"/>
        <end position="181"/>
    </location>
</feature>
<keyword evidence="8" id="KW-0288">FMN</keyword>
<dbReference type="PANTHER" id="PTHR36964:SF1">
    <property type="entry name" value="PROTEIN-METHIONINE-SULFOXIDE REDUCTASE HEME-BINDING SUBUNIT MSRQ"/>
    <property type="match status" value="1"/>
</dbReference>
<dbReference type="EMBL" id="SOBT01000010">
    <property type="protein sequence ID" value="TDU26744.1"/>
    <property type="molecule type" value="Genomic_DNA"/>
</dbReference>
<dbReference type="OrthoDB" id="9788328at2"/>
<proteinExistence type="inferred from homology"/>
<evidence type="ECO:0000256" key="2">
    <source>
        <dbReference type="ARBA" id="ARBA00022448"/>
    </source>
</evidence>
<dbReference type="GO" id="GO:0030091">
    <property type="term" value="P:protein repair"/>
    <property type="evidence" value="ECO:0007669"/>
    <property type="project" value="UniProtKB-UniRule"/>
</dbReference>
<keyword evidence="8" id="KW-0479">Metal-binding</keyword>
<protein>
    <recommendedName>
        <fullName evidence="8">Protein-methionine-sulfoxide reductase heme-binding subunit MsrQ</fullName>
    </recommendedName>
    <alternativeName>
        <fullName evidence="8">Flavocytochrome MsrQ</fullName>
    </alternativeName>
</protein>
<dbReference type="PANTHER" id="PTHR36964">
    <property type="entry name" value="PROTEIN-METHIONINE-SULFOXIDE REDUCTASE HEME-BINDING SUBUNIT MSRQ"/>
    <property type="match status" value="1"/>
</dbReference>
<comment type="cofactor">
    <cofactor evidence="8">
        <name>heme b</name>
        <dbReference type="ChEBI" id="CHEBI:60344"/>
    </cofactor>
    <text evidence="8">Binds 1 heme b (iron(II)-protoporphyrin IX) group per subunit.</text>
</comment>
<feature type="transmembrane region" description="Helical" evidence="8">
    <location>
        <begin position="187"/>
        <end position="204"/>
    </location>
</feature>
<dbReference type="GO" id="GO:0016679">
    <property type="term" value="F:oxidoreductase activity, acting on diphenols and related substances as donors"/>
    <property type="evidence" value="ECO:0007669"/>
    <property type="project" value="TreeGrafter"/>
</dbReference>
<comment type="caution">
    <text evidence="10">The sequence shown here is derived from an EMBL/GenBank/DDBJ whole genome shotgun (WGS) entry which is preliminary data.</text>
</comment>
<evidence type="ECO:0000259" key="9">
    <source>
        <dbReference type="Pfam" id="PF01794"/>
    </source>
</evidence>
<comment type="cofactor">
    <cofactor evidence="8">
        <name>FMN</name>
        <dbReference type="ChEBI" id="CHEBI:58210"/>
    </cofactor>
    <text evidence="8">Binds 1 FMN per subunit.</text>
</comment>
<comment type="similarity">
    <text evidence="8">Belongs to the MsrQ family.</text>
</comment>
<comment type="caution">
    <text evidence="8">Lacks conserved residue(s) required for the propagation of feature annotation.</text>
</comment>
<organism evidence="10 11">
    <name type="scientific">Panacagrimonas perspica</name>
    <dbReference type="NCBI Taxonomy" id="381431"/>
    <lineage>
        <taxon>Bacteria</taxon>
        <taxon>Pseudomonadati</taxon>
        <taxon>Pseudomonadota</taxon>
        <taxon>Gammaproteobacteria</taxon>
        <taxon>Nevskiales</taxon>
        <taxon>Nevskiaceae</taxon>
        <taxon>Panacagrimonas</taxon>
    </lineage>
</organism>
<keyword evidence="8" id="KW-1003">Cell membrane</keyword>
<name>A0A4R7NZF3_9GAMM</name>
<keyword evidence="5 8" id="KW-1133">Transmembrane helix</keyword>
<keyword evidence="11" id="KW-1185">Reference proteome</keyword>
<evidence type="ECO:0000256" key="4">
    <source>
        <dbReference type="ARBA" id="ARBA00022692"/>
    </source>
</evidence>
<dbReference type="Proteomes" id="UP000295341">
    <property type="component" value="Unassembled WGS sequence"/>
</dbReference>
<dbReference type="RefSeq" id="WP_133882914.1">
    <property type="nucleotide sequence ID" value="NZ_MWIN01000007.1"/>
</dbReference>
<evidence type="ECO:0000256" key="6">
    <source>
        <dbReference type="ARBA" id="ARBA00023004"/>
    </source>
</evidence>
<dbReference type="Pfam" id="PF01794">
    <property type="entry name" value="Ferric_reduct"/>
    <property type="match status" value="1"/>
</dbReference>
<dbReference type="InterPro" id="IPR022837">
    <property type="entry name" value="MsrQ-like"/>
</dbReference>
<dbReference type="GO" id="GO:0010181">
    <property type="term" value="F:FMN binding"/>
    <property type="evidence" value="ECO:0007669"/>
    <property type="project" value="UniProtKB-UniRule"/>
</dbReference>